<feature type="region of interest" description="Disordered" evidence="1">
    <location>
        <begin position="32"/>
        <end position="67"/>
    </location>
</feature>
<dbReference type="OrthoDB" id="8264791at2"/>
<dbReference type="eggNOG" id="ENOG502ZIBH">
    <property type="taxonomic scope" value="Bacteria"/>
</dbReference>
<name>A0A1E3EL00_BRAEL</name>
<dbReference type="AlphaFoldDB" id="A0A1E3EL00"/>
<evidence type="ECO:0000256" key="1">
    <source>
        <dbReference type="SAM" id="MobiDB-lite"/>
    </source>
</evidence>
<evidence type="ECO:0000256" key="2">
    <source>
        <dbReference type="SAM" id="SignalP"/>
    </source>
</evidence>
<dbReference type="EMBL" id="JAFICZ010000001">
    <property type="protein sequence ID" value="MBP1290791.1"/>
    <property type="molecule type" value="Genomic_DNA"/>
</dbReference>
<feature type="signal peptide" evidence="2">
    <location>
        <begin position="1"/>
        <end position="22"/>
    </location>
</feature>
<feature type="compositionally biased region" description="Polar residues" evidence="1">
    <location>
        <begin position="232"/>
        <end position="243"/>
    </location>
</feature>
<evidence type="ECO:0000313" key="3">
    <source>
        <dbReference type="EMBL" id="MBP1290791.1"/>
    </source>
</evidence>
<dbReference type="RefSeq" id="WP_069278242.1">
    <property type="nucleotide sequence ID" value="NZ_JAFICZ010000001.1"/>
</dbReference>
<accession>A0A1E3EL00</accession>
<dbReference type="Proteomes" id="UP000673383">
    <property type="component" value="Unassembled WGS sequence"/>
</dbReference>
<organism evidence="3 4">
    <name type="scientific">Bradyrhizobium elkanii</name>
    <dbReference type="NCBI Taxonomy" id="29448"/>
    <lineage>
        <taxon>Bacteria</taxon>
        <taxon>Pseudomonadati</taxon>
        <taxon>Pseudomonadota</taxon>
        <taxon>Alphaproteobacteria</taxon>
        <taxon>Hyphomicrobiales</taxon>
        <taxon>Nitrobacteraceae</taxon>
        <taxon>Bradyrhizobium</taxon>
    </lineage>
</organism>
<keyword evidence="2" id="KW-0732">Signal</keyword>
<comment type="caution">
    <text evidence="3">The sequence shown here is derived from an EMBL/GenBank/DDBJ whole genome shotgun (WGS) entry which is preliminary data.</text>
</comment>
<evidence type="ECO:0000313" key="4">
    <source>
        <dbReference type="Proteomes" id="UP000673383"/>
    </source>
</evidence>
<proteinExistence type="predicted"/>
<feature type="chain" id="PRO_5041050963" evidence="2">
    <location>
        <begin position="23"/>
        <end position="243"/>
    </location>
</feature>
<feature type="compositionally biased region" description="Low complexity" evidence="1">
    <location>
        <begin position="199"/>
        <end position="208"/>
    </location>
</feature>
<feature type="region of interest" description="Disordered" evidence="1">
    <location>
        <begin position="199"/>
        <end position="243"/>
    </location>
</feature>
<gene>
    <name evidence="3" type="ORF">JOH49_000544</name>
</gene>
<reference evidence="3" key="1">
    <citation type="submission" date="2021-02" db="EMBL/GenBank/DDBJ databases">
        <title>Genomic Encyclopedia of Type Strains, Phase IV (KMG-V): Genome sequencing to study the core and pangenomes of soil and plant-associated prokaryotes.</title>
        <authorList>
            <person name="Whitman W."/>
        </authorList>
    </citation>
    <scope>NUCLEOTIDE SEQUENCE</scope>
    <source>
        <strain evidence="3">USDA 406</strain>
    </source>
</reference>
<protein>
    <submittedName>
        <fullName evidence="3">Uncharacterized protein</fullName>
    </submittedName>
</protein>
<sequence length="243" mass="24284">MIRRLIVLTVAATALSVGQAAAQSAFPAPLPNQAGKAGTASDPAFPPVNGMRPSQAGTASDSAFPPVNGAPAARVGATPSAFPSSGAAPIAGGGLSSPPPPGAGGGAADACMKNFTPLREDAEKRGKAIKAASDRHASPQEACKLIGNYSQAEIKMIKYVDTNAQKCGIPPQIADQLKAGHKNTEALLKKVCNVAEQAAAQPRGPAGPTLSDVLGSSASLPEATPTKKGGSTFDTLNGNVLTR</sequence>